<dbReference type="NCBIfam" id="NF041046">
    <property type="entry name" value="UGSC_fam"/>
    <property type="match status" value="1"/>
</dbReference>
<reference evidence="2" key="1">
    <citation type="submission" date="2022-01" db="EMBL/GenBank/DDBJ databases">
        <title>Microbacterium eymi and Microbacterium rhizovicinus sp. nov., isolated from the rhizospheric soil of Elymus tsukushiensis, a plant native to the Dokdo Islands, Republic of Korea.</title>
        <authorList>
            <person name="Hwang Y.J."/>
        </authorList>
    </citation>
    <scope>NUCLEOTIDE SEQUENCE</scope>
    <source>
        <strain evidence="2">KUDC0405</strain>
    </source>
</reference>
<name>A0ABY5NM36_9MICO</name>
<sequence>MQTIIDPTVSTARVVPTPSPRRAPRQPSLHGLRVGLLENTKRNAAALLGDLGEILADRHGAGRLVARTKRPFALPLSDELLHELTAECDVVVIGVGDCGSCSAAAIADGVALEQAGIPTAVICTDAFATTAQAMADLKGDGGFPYLLTAHPVANLSADELGVRAHELADAVAARMTDAAEPVADAAARMTDSAGPAA</sequence>
<accession>A0ABY5NM36</accession>
<evidence type="ECO:0000259" key="1">
    <source>
        <dbReference type="Pfam" id="PF24696"/>
    </source>
</evidence>
<evidence type="ECO:0000313" key="2">
    <source>
        <dbReference type="EMBL" id="UUT36203.1"/>
    </source>
</evidence>
<keyword evidence="3" id="KW-1185">Reference proteome</keyword>
<dbReference type="InterPro" id="IPR049831">
    <property type="entry name" value="UGSC_seleno"/>
</dbReference>
<dbReference type="EMBL" id="CP091139">
    <property type="protein sequence ID" value="UUT36203.1"/>
    <property type="molecule type" value="Genomic_DNA"/>
</dbReference>
<proteinExistence type="predicted"/>
<gene>
    <name evidence="2" type="ORF">L2X98_24605</name>
</gene>
<dbReference type="Pfam" id="PF24696">
    <property type="entry name" value="UGSC"/>
    <property type="match status" value="1"/>
</dbReference>
<organism evidence="2 3">
    <name type="scientific">Microbacterium elymi</name>
    <dbReference type="NCBI Taxonomy" id="2909587"/>
    <lineage>
        <taxon>Bacteria</taxon>
        <taxon>Bacillati</taxon>
        <taxon>Actinomycetota</taxon>
        <taxon>Actinomycetes</taxon>
        <taxon>Micrococcales</taxon>
        <taxon>Microbacteriaceae</taxon>
        <taxon>Microbacterium</taxon>
    </lineage>
</organism>
<evidence type="ECO:0000313" key="3">
    <source>
        <dbReference type="Proteomes" id="UP001054811"/>
    </source>
</evidence>
<dbReference type="Proteomes" id="UP001054811">
    <property type="component" value="Chromosome"/>
</dbReference>
<dbReference type="InterPro" id="IPR057767">
    <property type="entry name" value="UGSC-like_dom"/>
</dbReference>
<feature type="domain" description="UGSC-like" evidence="1">
    <location>
        <begin position="4"/>
        <end position="176"/>
    </location>
</feature>
<dbReference type="RefSeq" id="WP_259612852.1">
    <property type="nucleotide sequence ID" value="NZ_CP091139.2"/>
</dbReference>
<protein>
    <submittedName>
        <fullName evidence="2">UGSC family (Seleno)protein</fullName>
    </submittedName>
</protein>